<organism evidence="1 2">
    <name type="scientific">Heterorhabditis bacteriophora</name>
    <name type="common">Entomopathogenic nematode worm</name>
    <dbReference type="NCBI Taxonomy" id="37862"/>
    <lineage>
        <taxon>Eukaryota</taxon>
        <taxon>Metazoa</taxon>
        <taxon>Ecdysozoa</taxon>
        <taxon>Nematoda</taxon>
        <taxon>Chromadorea</taxon>
        <taxon>Rhabditida</taxon>
        <taxon>Rhabditina</taxon>
        <taxon>Rhabditomorpha</taxon>
        <taxon>Strongyloidea</taxon>
        <taxon>Heterorhabditidae</taxon>
        <taxon>Heterorhabditis</taxon>
    </lineage>
</organism>
<name>A0A1I7WUK8_HETBA</name>
<proteinExistence type="predicted"/>
<protein>
    <submittedName>
        <fullName evidence="2">CHCH domain-containing protein</fullName>
    </submittedName>
</protein>
<dbReference type="AlphaFoldDB" id="A0A1I7WUK8"/>
<dbReference type="WBParaSite" id="Hba_08836">
    <property type="protein sequence ID" value="Hba_08836"/>
    <property type="gene ID" value="Hba_08836"/>
</dbReference>
<reference evidence="2" key="1">
    <citation type="submission" date="2016-11" db="UniProtKB">
        <authorList>
            <consortium name="WormBaseParasite"/>
        </authorList>
    </citation>
    <scope>IDENTIFICATION</scope>
</reference>
<keyword evidence="1" id="KW-1185">Reference proteome</keyword>
<accession>A0A1I7WUK8</accession>
<sequence length="71" mass="8489">MKMPLLGVRSDSLQEEIISSYQLKECSRQFKIIMYFECRAVTEEFCAPYHKLYSTCVINLHILKYEMVILY</sequence>
<evidence type="ECO:0000313" key="2">
    <source>
        <dbReference type="WBParaSite" id="Hba_08836"/>
    </source>
</evidence>
<evidence type="ECO:0000313" key="1">
    <source>
        <dbReference type="Proteomes" id="UP000095283"/>
    </source>
</evidence>
<dbReference type="Proteomes" id="UP000095283">
    <property type="component" value="Unplaced"/>
</dbReference>